<reference evidence="4" key="1">
    <citation type="journal article" date="2014" name="Int. J. Syst. Evol. Microbiol.">
        <title>Complete genome sequence of Corynebacterium casei LMG S-19264T (=DSM 44701T), isolated from a smear-ripened cheese.</title>
        <authorList>
            <consortium name="US DOE Joint Genome Institute (JGI-PGF)"/>
            <person name="Walter F."/>
            <person name="Albersmeier A."/>
            <person name="Kalinowski J."/>
            <person name="Ruckert C."/>
        </authorList>
    </citation>
    <scope>NUCLEOTIDE SEQUENCE</scope>
    <source>
        <strain evidence="4">KCTC 12988</strain>
    </source>
</reference>
<evidence type="ECO:0000313" key="5">
    <source>
        <dbReference type="Proteomes" id="UP000644507"/>
    </source>
</evidence>
<evidence type="ECO:0000313" key="4">
    <source>
        <dbReference type="EMBL" id="GHC48462.1"/>
    </source>
</evidence>
<sequence>MNQLPLTWSDLVGRFEVEDFKYLFFWGHSAQEGSITKACLSQWYPASFQVSGINYPSTEHFMMAEKARLFNDEPIRQRILSCQSPAEAKKLGRQIANFDEQVWQQNRFKIVVTGNVAKFSQNQKLGDFLKQTQKRILVEASPRDKIWGIGMAQSNPDAENPLLWKGPNLLGFALMSARNQIAAH</sequence>
<name>A0A918WG69_9BACT</name>
<dbReference type="InterPro" id="IPR037238">
    <property type="entry name" value="YbiA-like_sf"/>
</dbReference>
<dbReference type="InterPro" id="IPR012816">
    <property type="entry name" value="NADAR"/>
</dbReference>
<feature type="domain" description="NADAR" evidence="3">
    <location>
        <begin position="24"/>
        <end position="181"/>
    </location>
</feature>
<evidence type="ECO:0000256" key="1">
    <source>
        <dbReference type="ARBA" id="ARBA00000022"/>
    </source>
</evidence>
<protein>
    <recommendedName>
        <fullName evidence="3">NADAR domain-containing protein</fullName>
    </recommendedName>
</protein>
<comment type="catalytic activity">
    <reaction evidence="2">
        <text>2,5-diamino-6-hydroxy-4-(5-phosphoribosylamino)-pyrimidine + H2O = 2,5,6-triamino-4-hydroxypyrimidine + D-ribose 5-phosphate</text>
        <dbReference type="Rhea" id="RHEA:23436"/>
        <dbReference type="ChEBI" id="CHEBI:15377"/>
        <dbReference type="ChEBI" id="CHEBI:58614"/>
        <dbReference type="ChEBI" id="CHEBI:78346"/>
        <dbReference type="ChEBI" id="CHEBI:137796"/>
    </reaction>
</comment>
<dbReference type="CDD" id="cd15457">
    <property type="entry name" value="NADAR"/>
    <property type="match status" value="1"/>
</dbReference>
<evidence type="ECO:0000259" key="3">
    <source>
        <dbReference type="Pfam" id="PF08719"/>
    </source>
</evidence>
<accession>A0A918WG69</accession>
<dbReference type="RefSeq" id="WP_189568522.1">
    <property type="nucleotide sequence ID" value="NZ_BMXI01000004.1"/>
</dbReference>
<comment type="caution">
    <text evidence="4">The sequence shown here is derived from an EMBL/GenBank/DDBJ whole genome shotgun (WGS) entry which is preliminary data.</text>
</comment>
<reference evidence="4" key="2">
    <citation type="submission" date="2020-09" db="EMBL/GenBank/DDBJ databases">
        <authorList>
            <person name="Sun Q."/>
            <person name="Kim S."/>
        </authorList>
    </citation>
    <scope>NUCLEOTIDE SEQUENCE</scope>
    <source>
        <strain evidence="4">KCTC 12988</strain>
    </source>
</reference>
<proteinExistence type="predicted"/>
<keyword evidence="5" id="KW-1185">Reference proteome</keyword>
<dbReference type="Pfam" id="PF08719">
    <property type="entry name" value="NADAR"/>
    <property type="match status" value="1"/>
</dbReference>
<dbReference type="Proteomes" id="UP000644507">
    <property type="component" value="Unassembled WGS sequence"/>
</dbReference>
<gene>
    <name evidence="4" type="ORF">GCM10007100_12930</name>
</gene>
<evidence type="ECO:0000256" key="2">
    <source>
        <dbReference type="ARBA" id="ARBA00000751"/>
    </source>
</evidence>
<dbReference type="Gene3D" id="1.10.357.40">
    <property type="entry name" value="YbiA-like"/>
    <property type="match status" value="1"/>
</dbReference>
<organism evidence="4 5">
    <name type="scientific">Roseibacillus persicicus</name>
    <dbReference type="NCBI Taxonomy" id="454148"/>
    <lineage>
        <taxon>Bacteria</taxon>
        <taxon>Pseudomonadati</taxon>
        <taxon>Verrucomicrobiota</taxon>
        <taxon>Verrucomicrobiia</taxon>
        <taxon>Verrucomicrobiales</taxon>
        <taxon>Verrucomicrobiaceae</taxon>
        <taxon>Roseibacillus</taxon>
    </lineage>
</organism>
<dbReference type="EMBL" id="BMXI01000004">
    <property type="protein sequence ID" value="GHC48462.1"/>
    <property type="molecule type" value="Genomic_DNA"/>
</dbReference>
<dbReference type="NCBIfam" id="TIGR02464">
    <property type="entry name" value="ribofla_fusion"/>
    <property type="match status" value="1"/>
</dbReference>
<dbReference type="SUPFAM" id="SSF143990">
    <property type="entry name" value="YbiA-like"/>
    <property type="match status" value="1"/>
</dbReference>
<dbReference type="AlphaFoldDB" id="A0A918WG69"/>
<comment type="catalytic activity">
    <reaction evidence="1">
        <text>5-amino-6-(5-phospho-D-ribosylamino)uracil + H2O = 5,6-diaminouracil + D-ribose 5-phosphate</text>
        <dbReference type="Rhea" id="RHEA:55020"/>
        <dbReference type="ChEBI" id="CHEBI:15377"/>
        <dbReference type="ChEBI" id="CHEBI:46252"/>
        <dbReference type="ChEBI" id="CHEBI:58453"/>
        <dbReference type="ChEBI" id="CHEBI:78346"/>
    </reaction>
</comment>